<evidence type="ECO:0000259" key="2">
    <source>
        <dbReference type="PROSITE" id="PS50095"/>
    </source>
</evidence>
<evidence type="ECO:0000256" key="1">
    <source>
        <dbReference type="SAM" id="SignalP"/>
    </source>
</evidence>
<sequence>MFRRSLVVPTLVLPLLLAAPQPVGAATRSPAFAVSVATCNQGYAGTDDSVQGRITSTTGAQSSWQEFDKPYYNDFEAGDSDTYGLPVPAGFGEPASFQLWKGGSDDWCVKSVILRSPSGKKYVVNMQPTNGTHWITEDAERVERGNGYTRYWHHEYSPDWQVIEGELYG</sequence>
<keyword evidence="1" id="KW-0732">Signal</keyword>
<evidence type="ECO:0000313" key="3">
    <source>
        <dbReference type="EMBL" id="GLW57488.1"/>
    </source>
</evidence>
<name>A0A9W6PMC3_9ACTN</name>
<dbReference type="Proteomes" id="UP001165143">
    <property type="component" value="Unassembled WGS sequence"/>
</dbReference>
<feature type="domain" description="PLAT" evidence="2">
    <location>
        <begin position="30"/>
        <end position="149"/>
    </location>
</feature>
<organism evidence="3 4">
    <name type="scientific">Kitasatospora phosalacinea</name>
    <dbReference type="NCBI Taxonomy" id="2065"/>
    <lineage>
        <taxon>Bacteria</taxon>
        <taxon>Bacillati</taxon>
        <taxon>Actinomycetota</taxon>
        <taxon>Actinomycetes</taxon>
        <taxon>Kitasatosporales</taxon>
        <taxon>Streptomycetaceae</taxon>
        <taxon>Kitasatospora</taxon>
    </lineage>
</organism>
<feature type="chain" id="PRO_5040955172" description="PLAT domain-containing protein" evidence="1">
    <location>
        <begin position="26"/>
        <end position="169"/>
    </location>
</feature>
<dbReference type="InterPro" id="IPR036392">
    <property type="entry name" value="PLAT/LH2_dom_sf"/>
</dbReference>
<evidence type="ECO:0000313" key="4">
    <source>
        <dbReference type="Proteomes" id="UP001165143"/>
    </source>
</evidence>
<proteinExistence type="predicted"/>
<protein>
    <recommendedName>
        <fullName evidence="2">PLAT domain-containing protein</fullName>
    </recommendedName>
</protein>
<dbReference type="InterPro" id="IPR001024">
    <property type="entry name" value="PLAT/LH2_dom"/>
</dbReference>
<dbReference type="Gene3D" id="2.60.60.20">
    <property type="entry name" value="PLAT/LH2 domain"/>
    <property type="match status" value="1"/>
</dbReference>
<dbReference type="AlphaFoldDB" id="A0A9W6PMC3"/>
<dbReference type="RefSeq" id="WP_158715215.1">
    <property type="nucleotide sequence ID" value="NZ_BSRX01000038.1"/>
</dbReference>
<accession>A0A9W6PMC3</accession>
<dbReference type="OrthoDB" id="3969065at2"/>
<dbReference type="Pfam" id="PF01477">
    <property type="entry name" value="PLAT"/>
    <property type="match status" value="1"/>
</dbReference>
<dbReference type="SUPFAM" id="SSF49723">
    <property type="entry name" value="Lipase/lipooxygenase domain (PLAT/LH2 domain)"/>
    <property type="match status" value="1"/>
</dbReference>
<reference evidence="3" key="1">
    <citation type="submission" date="2023-02" db="EMBL/GenBank/DDBJ databases">
        <title>Kitasatospora phosalacinea NBRC 14362.</title>
        <authorList>
            <person name="Ichikawa N."/>
            <person name="Sato H."/>
            <person name="Tonouchi N."/>
        </authorList>
    </citation>
    <scope>NUCLEOTIDE SEQUENCE</scope>
    <source>
        <strain evidence="3">NBRC 14362</strain>
    </source>
</reference>
<dbReference type="PROSITE" id="PS50095">
    <property type="entry name" value="PLAT"/>
    <property type="match status" value="1"/>
</dbReference>
<comment type="caution">
    <text evidence="3">The sequence shown here is derived from an EMBL/GenBank/DDBJ whole genome shotgun (WGS) entry which is preliminary data.</text>
</comment>
<dbReference type="EMBL" id="BSRX01000038">
    <property type="protein sequence ID" value="GLW57488.1"/>
    <property type="molecule type" value="Genomic_DNA"/>
</dbReference>
<feature type="signal peptide" evidence="1">
    <location>
        <begin position="1"/>
        <end position="25"/>
    </location>
</feature>
<gene>
    <name evidence="3" type="ORF">Kpho01_54990</name>
</gene>